<dbReference type="GO" id="GO:0043386">
    <property type="term" value="P:mycotoxin biosynthetic process"/>
    <property type="evidence" value="ECO:0007669"/>
    <property type="project" value="UniProtKB-ARBA"/>
</dbReference>
<dbReference type="EMBL" id="MU857030">
    <property type="protein sequence ID" value="KAK4151149.1"/>
    <property type="molecule type" value="Genomic_DNA"/>
</dbReference>
<accession>A0AAN6ZV18</accession>
<evidence type="ECO:0000313" key="4">
    <source>
        <dbReference type="EMBL" id="KAK4151149.1"/>
    </source>
</evidence>
<dbReference type="PANTHER" id="PTHR12001">
    <property type="entry name" value="GERANYLGERANYL PYROPHOSPHATE SYNTHASE"/>
    <property type="match status" value="1"/>
</dbReference>
<dbReference type="PANTHER" id="PTHR12001:SF72">
    <property type="entry name" value="THIJ_PFPI FAMILY PROTEIN (AFU_ORTHOLOGUE AFUA_3G01210)-RELATED"/>
    <property type="match status" value="1"/>
</dbReference>
<comment type="caution">
    <text evidence="4">The sequence shown here is derived from an EMBL/GenBank/DDBJ whole genome shotgun (WGS) entry which is preliminary data.</text>
</comment>
<dbReference type="GO" id="GO:0046872">
    <property type="term" value="F:metal ion binding"/>
    <property type="evidence" value="ECO:0007669"/>
    <property type="project" value="UniProtKB-KW"/>
</dbReference>
<dbReference type="GO" id="GO:0046165">
    <property type="term" value="P:alcohol biosynthetic process"/>
    <property type="evidence" value="ECO:0007669"/>
    <property type="project" value="UniProtKB-ARBA"/>
</dbReference>
<evidence type="ECO:0000256" key="1">
    <source>
        <dbReference type="ARBA" id="ARBA00022679"/>
    </source>
</evidence>
<dbReference type="PROSITE" id="PS00444">
    <property type="entry name" value="POLYPRENYL_SYNTHASE_2"/>
    <property type="match status" value="1"/>
</dbReference>
<dbReference type="PROSITE" id="PS00723">
    <property type="entry name" value="POLYPRENYL_SYNTHASE_1"/>
    <property type="match status" value="1"/>
</dbReference>
<dbReference type="SUPFAM" id="SSF48576">
    <property type="entry name" value="Terpenoid synthases"/>
    <property type="match status" value="2"/>
</dbReference>
<proteinExistence type="predicted"/>
<reference evidence="4" key="1">
    <citation type="journal article" date="2023" name="Mol. Phylogenet. Evol.">
        <title>Genome-scale phylogeny and comparative genomics of the fungal order Sordariales.</title>
        <authorList>
            <person name="Hensen N."/>
            <person name="Bonometti L."/>
            <person name="Westerberg I."/>
            <person name="Brannstrom I.O."/>
            <person name="Guillou S."/>
            <person name="Cros-Aarteil S."/>
            <person name="Calhoun S."/>
            <person name="Haridas S."/>
            <person name="Kuo A."/>
            <person name="Mondo S."/>
            <person name="Pangilinan J."/>
            <person name="Riley R."/>
            <person name="LaButti K."/>
            <person name="Andreopoulos B."/>
            <person name="Lipzen A."/>
            <person name="Chen C."/>
            <person name="Yan M."/>
            <person name="Daum C."/>
            <person name="Ng V."/>
            <person name="Clum A."/>
            <person name="Steindorff A."/>
            <person name="Ohm R.A."/>
            <person name="Martin F."/>
            <person name="Silar P."/>
            <person name="Natvig D.O."/>
            <person name="Lalanne C."/>
            <person name="Gautier V."/>
            <person name="Ament-Velasquez S.L."/>
            <person name="Kruys A."/>
            <person name="Hutchinson M.I."/>
            <person name="Powell A.J."/>
            <person name="Barry K."/>
            <person name="Miller A.N."/>
            <person name="Grigoriev I.V."/>
            <person name="Debuchy R."/>
            <person name="Gladieux P."/>
            <person name="Hiltunen Thoren M."/>
            <person name="Johannesson H."/>
        </authorList>
    </citation>
    <scope>NUCLEOTIDE SEQUENCE</scope>
    <source>
        <strain evidence="4">CBS 538.74</strain>
    </source>
</reference>
<name>A0AAN6ZV18_9PEZI</name>
<dbReference type="Gene3D" id="1.10.600.10">
    <property type="entry name" value="Farnesyl Diphosphate Synthase"/>
    <property type="match status" value="2"/>
</dbReference>
<dbReference type="Pfam" id="PF19086">
    <property type="entry name" value="Terpene_syn_C_2"/>
    <property type="match status" value="1"/>
</dbReference>
<keyword evidence="1" id="KW-0808">Transferase</keyword>
<evidence type="ECO:0000313" key="5">
    <source>
        <dbReference type="Proteomes" id="UP001302745"/>
    </source>
</evidence>
<dbReference type="Pfam" id="PF00348">
    <property type="entry name" value="polyprenyl_synt"/>
    <property type="match status" value="1"/>
</dbReference>
<dbReference type="InterPro" id="IPR033749">
    <property type="entry name" value="Polyprenyl_synt_CS"/>
</dbReference>
<keyword evidence="5" id="KW-1185">Reference proteome</keyword>
<gene>
    <name evidence="4" type="ORF">C8A00DRAFT_17412</name>
</gene>
<dbReference type="GO" id="GO:0008299">
    <property type="term" value="P:isoprenoid biosynthetic process"/>
    <property type="evidence" value="ECO:0007669"/>
    <property type="project" value="InterPro"/>
</dbReference>
<dbReference type="InterPro" id="IPR000092">
    <property type="entry name" value="Polyprenyl_synt"/>
</dbReference>
<sequence>MEYPNSHLTAASGHDITDLCGDIPVRVHRNAELADRGALRAQKDWQRLFGSLPPGYAGTMGPEHHFVSTCMPETLPDRLELVAYIVEITFLIDDMVDAAESPMAAAAPYMADFLHAYHVVMADGHVDDGRVSCSPSARMAVDFGRAMLAVDAEGAKNAFRWLEKWVRLMLRRSGDNKAFGNLEEYLEYRRVNISSQAAFGLFIFAMGLQIPEDQQQICLELSHSFWLQTSLANDYHSWEREKKTASDHGQAVVTNAICVLMEKHSMTCDEAKAVCREKARQHATEYVDVVATTQGRDDLCRDAKFLLDALRFGISGNVVWGLQCPRYHAERELNSAQLEIARAVWADETIGWDHQKAVNVAARVEAKGIITNDVPHRDMAAIQDVPALGTEALEAPSRYLDSLPGKGMRDKTIDALNIWFNVPPHETAVIKRVVSLLHGASLMLDDIQDSSELRRGKPAAHMVFGTMQTINSAGYRFLNALSEVRKLGSEREVELRDLYIGQSHDLSWTCNLDCPTEEEYLAMVDGKTAGLFRMLARLLDAKSDSPTKPDVTLLTQFMTLLGRLFQIRDDYMNLTSADYTKKKGFCEDLDEGKYSLPLIHALGRGGGAKVTGTDTALLRNLLSQRHVTGRMSLDQKKLFLEHLKARGSFEYTRQALDALQAKLKGLAEQMGMLSDEKLKGLLEILKV</sequence>
<dbReference type="InterPro" id="IPR008949">
    <property type="entry name" value="Isoprenoid_synthase_dom_sf"/>
</dbReference>
<dbReference type="SFLD" id="SFLDS00005">
    <property type="entry name" value="Isoprenoid_Synthase_Type_I"/>
    <property type="match status" value="1"/>
</dbReference>
<dbReference type="Proteomes" id="UP001302745">
    <property type="component" value="Unassembled WGS sequence"/>
</dbReference>
<keyword evidence="3" id="KW-0460">Magnesium</keyword>
<evidence type="ECO:0000256" key="2">
    <source>
        <dbReference type="ARBA" id="ARBA00022723"/>
    </source>
</evidence>
<dbReference type="AlphaFoldDB" id="A0AAN6ZV18"/>
<evidence type="ECO:0000256" key="3">
    <source>
        <dbReference type="ARBA" id="ARBA00022842"/>
    </source>
</evidence>
<dbReference type="GO" id="GO:0004659">
    <property type="term" value="F:prenyltransferase activity"/>
    <property type="evidence" value="ECO:0007669"/>
    <property type="project" value="InterPro"/>
</dbReference>
<protein>
    <submittedName>
        <fullName evidence="4">Isoprenoid synthase domain-containing protein</fullName>
    </submittedName>
</protein>
<reference evidence="4" key="2">
    <citation type="submission" date="2023-05" db="EMBL/GenBank/DDBJ databases">
        <authorList>
            <consortium name="Lawrence Berkeley National Laboratory"/>
            <person name="Steindorff A."/>
            <person name="Hensen N."/>
            <person name="Bonometti L."/>
            <person name="Westerberg I."/>
            <person name="Brannstrom I.O."/>
            <person name="Guillou S."/>
            <person name="Cros-Aarteil S."/>
            <person name="Calhoun S."/>
            <person name="Haridas S."/>
            <person name="Kuo A."/>
            <person name="Mondo S."/>
            <person name="Pangilinan J."/>
            <person name="Riley R."/>
            <person name="Labutti K."/>
            <person name="Andreopoulos B."/>
            <person name="Lipzen A."/>
            <person name="Chen C."/>
            <person name="Yanf M."/>
            <person name="Daum C."/>
            <person name="Ng V."/>
            <person name="Clum A."/>
            <person name="Ohm R."/>
            <person name="Martin F."/>
            <person name="Silar P."/>
            <person name="Natvig D."/>
            <person name="Lalanne C."/>
            <person name="Gautier V."/>
            <person name="Ament-Velasquez S.L."/>
            <person name="Kruys A."/>
            <person name="Hutchinson M.I."/>
            <person name="Powell A.J."/>
            <person name="Barry K."/>
            <person name="Miller A.N."/>
            <person name="Grigoriev I.V."/>
            <person name="Debuchy R."/>
            <person name="Gladieux P."/>
            <person name="Thoren M.H."/>
            <person name="Johannesson H."/>
        </authorList>
    </citation>
    <scope>NUCLEOTIDE SEQUENCE</scope>
    <source>
        <strain evidence="4">CBS 538.74</strain>
    </source>
</reference>
<keyword evidence="2" id="KW-0479">Metal-binding</keyword>
<organism evidence="4 5">
    <name type="scientific">Chaetomidium leptoderma</name>
    <dbReference type="NCBI Taxonomy" id="669021"/>
    <lineage>
        <taxon>Eukaryota</taxon>
        <taxon>Fungi</taxon>
        <taxon>Dikarya</taxon>
        <taxon>Ascomycota</taxon>
        <taxon>Pezizomycotina</taxon>
        <taxon>Sordariomycetes</taxon>
        <taxon>Sordariomycetidae</taxon>
        <taxon>Sordariales</taxon>
        <taxon>Chaetomiaceae</taxon>
        <taxon>Chaetomidium</taxon>
    </lineage>
</organism>